<evidence type="ECO:0000256" key="2">
    <source>
        <dbReference type="SAM" id="SignalP"/>
    </source>
</evidence>
<name>A0A051TZX4_9MYCO</name>
<feature type="chain" id="PRO_5039671653" description="Lipoprotein" evidence="2">
    <location>
        <begin position="25"/>
        <end position="276"/>
    </location>
</feature>
<reference evidence="3 4" key="1">
    <citation type="submission" date="2014-04" db="EMBL/GenBank/DDBJ databases">
        <title>The Genome Sequence of Mycobacterium tuberculosis TKK-01-0051.</title>
        <authorList>
            <consortium name="The Broad Institute Genomics Platform"/>
            <consortium name="The Broad Institute Genome Sequencing Center for Infectious Disease"/>
            <person name="Earl A.M."/>
            <person name="Cohen K."/>
            <person name="Pym A."/>
            <person name="Bishai W."/>
            <person name="Maharaj K."/>
            <person name="Desjardins C."/>
            <person name="Abeel T."/>
            <person name="Young S."/>
            <person name="Zeng Q."/>
            <person name="Gargeya S."/>
            <person name="Abouelleil A."/>
            <person name="Alvarado L."/>
            <person name="Chapman S.B."/>
            <person name="Gainer-Dewar J."/>
            <person name="Goldberg J."/>
            <person name="Griggs A."/>
            <person name="Gujja S."/>
            <person name="Hansen M."/>
            <person name="Howarth C."/>
            <person name="Imamovic A."/>
            <person name="Larimer J."/>
            <person name="Murphy C."/>
            <person name="Naylor J."/>
            <person name="Pearson M."/>
            <person name="Poon T.W."/>
            <person name="Priest M."/>
            <person name="Roberts A."/>
            <person name="Saif S."/>
            <person name="Shea T."/>
            <person name="Sykes S."/>
            <person name="Wortman J."/>
            <person name="Nusbaum C."/>
            <person name="Birren B."/>
        </authorList>
    </citation>
    <scope>NUCLEOTIDE SEQUENCE [LARGE SCALE GENOMIC DNA]</scope>
    <source>
        <strain evidence="3 4">TKK-01-0051</strain>
    </source>
</reference>
<dbReference type="PATRIC" id="fig|1324261.3.peg.3325"/>
<organism evidence="3 4">
    <name type="scientific">Mycobacterium [tuberculosis] TKK-01-0051</name>
    <dbReference type="NCBI Taxonomy" id="1324261"/>
    <lineage>
        <taxon>Bacteria</taxon>
        <taxon>Bacillati</taxon>
        <taxon>Actinomycetota</taxon>
        <taxon>Actinomycetes</taxon>
        <taxon>Mycobacteriales</taxon>
        <taxon>Mycobacteriaceae</taxon>
        <taxon>Mycobacterium</taxon>
        <taxon>Mycobacterium avium complex (MAC)</taxon>
    </lineage>
</organism>
<evidence type="ECO:0000256" key="1">
    <source>
        <dbReference type="SAM" id="MobiDB-lite"/>
    </source>
</evidence>
<accession>A0A051TZX4</accession>
<keyword evidence="4" id="KW-1185">Reference proteome</keyword>
<dbReference type="AlphaFoldDB" id="A0A051TZX4"/>
<dbReference type="EMBL" id="JLXW01000008">
    <property type="protein sequence ID" value="KBZ62370.1"/>
    <property type="molecule type" value="Genomic_DNA"/>
</dbReference>
<feature type="region of interest" description="Disordered" evidence="1">
    <location>
        <begin position="236"/>
        <end position="276"/>
    </location>
</feature>
<dbReference type="HOGENOM" id="CLU_076355_0_0_11"/>
<evidence type="ECO:0000313" key="3">
    <source>
        <dbReference type="EMBL" id="KBZ62370.1"/>
    </source>
</evidence>
<evidence type="ECO:0000313" key="4">
    <source>
        <dbReference type="Proteomes" id="UP000025947"/>
    </source>
</evidence>
<feature type="compositionally biased region" description="Basic and acidic residues" evidence="1">
    <location>
        <begin position="248"/>
        <end position="257"/>
    </location>
</feature>
<dbReference type="RefSeq" id="WP_234009870.1">
    <property type="nucleotide sequence ID" value="NZ_KK328284.1"/>
</dbReference>
<keyword evidence="2" id="KW-0732">Signal</keyword>
<feature type="signal peptide" evidence="2">
    <location>
        <begin position="1"/>
        <end position="24"/>
    </location>
</feature>
<comment type="caution">
    <text evidence="3">The sequence shown here is derived from an EMBL/GenBank/DDBJ whole genome shotgun (WGS) entry which is preliminary data.</text>
</comment>
<proteinExistence type="predicted"/>
<sequence length="276" mass="29123">MTTLPRSFGGGAVACAIFAVFSLAGCGSNAHHEAAPTQPGPAAGWPAALNDFTVVWTAEPGIDVTTGPAVPVRAYTESYLLASVTGDNKYLYPGFAQSVDPNQSVDHPTGTQFLWPKTDDPAKTPWVGTDQAHIASVTTSGRDVTVVVCEYTFGSAQPARKGYVPNIGQPPPYSGIDPMRITMTAPAKPRPETPQQGPARAPSVDVFNGWRITSHQGGYFARSGVGDEWPNAAEDRNTCLAKAPQHPDLQRGGEYPRADFPTQPPSPGWPAPNAAS</sequence>
<evidence type="ECO:0008006" key="5">
    <source>
        <dbReference type="Google" id="ProtNLM"/>
    </source>
</evidence>
<dbReference type="PROSITE" id="PS51257">
    <property type="entry name" value="PROKAR_LIPOPROTEIN"/>
    <property type="match status" value="1"/>
</dbReference>
<dbReference type="Proteomes" id="UP000025947">
    <property type="component" value="Unassembled WGS sequence"/>
</dbReference>
<gene>
    <name evidence="3" type="ORF">K875_03291</name>
</gene>
<protein>
    <recommendedName>
        <fullName evidence="5">Lipoprotein</fullName>
    </recommendedName>
</protein>